<dbReference type="InterPro" id="IPR000719">
    <property type="entry name" value="Prot_kinase_dom"/>
</dbReference>
<protein>
    <submittedName>
        <fullName evidence="9">Serine/threonine-protein kinase</fullName>
    </submittedName>
</protein>
<dbReference type="PROSITE" id="PS00107">
    <property type="entry name" value="PROTEIN_KINASE_ATP"/>
    <property type="match status" value="1"/>
</dbReference>
<keyword evidence="2 5" id="KW-0547">Nucleotide-binding</keyword>
<dbReference type="SMART" id="SM00220">
    <property type="entry name" value="S_TKc"/>
    <property type="match status" value="1"/>
</dbReference>
<dbReference type="InterPro" id="IPR011009">
    <property type="entry name" value="Kinase-like_dom_sf"/>
</dbReference>
<keyword evidence="4 5" id="KW-0067">ATP-binding</keyword>
<dbReference type="SUPFAM" id="SSF50998">
    <property type="entry name" value="Quinoprotein alcohol dehydrogenase-like"/>
    <property type="match status" value="1"/>
</dbReference>
<evidence type="ECO:0000313" key="10">
    <source>
        <dbReference type="Proteomes" id="UP000694501"/>
    </source>
</evidence>
<dbReference type="RefSeq" id="WP_211038172.1">
    <property type="nucleotide sequence ID" value="NZ_JAELVF020000001.1"/>
</dbReference>
<dbReference type="Pfam" id="PF13360">
    <property type="entry name" value="PQQ_2"/>
    <property type="match status" value="2"/>
</dbReference>
<dbReference type="SUPFAM" id="SSF56112">
    <property type="entry name" value="Protein kinase-like (PK-like)"/>
    <property type="match status" value="1"/>
</dbReference>
<evidence type="ECO:0000256" key="2">
    <source>
        <dbReference type="ARBA" id="ARBA00022741"/>
    </source>
</evidence>
<evidence type="ECO:0000256" key="3">
    <source>
        <dbReference type="ARBA" id="ARBA00022777"/>
    </source>
</evidence>
<feature type="binding site" evidence="5">
    <location>
        <position position="43"/>
    </location>
    <ligand>
        <name>ATP</name>
        <dbReference type="ChEBI" id="CHEBI:30616"/>
    </ligand>
</feature>
<dbReference type="InterPro" id="IPR018391">
    <property type="entry name" value="PQQ_b-propeller_rpt"/>
</dbReference>
<proteinExistence type="predicted"/>
<keyword evidence="7" id="KW-0812">Transmembrane</keyword>
<dbReference type="InterPro" id="IPR011047">
    <property type="entry name" value="Quinoprotein_ADH-like_sf"/>
</dbReference>
<evidence type="ECO:0000259" key="8">
    <source>
        <dbReference type="PROSITE" id="PS50011"/>
    </source>
</evidence>
<evidence type="ECO:0000313" key="9">
    <source>
        <dbReference type="EMBL" id="MBU7599415.1"/>
    </source>
</evidence>
<dbReference type="InterPro" id="IPR002372">
    <property type="entry name" value="PQQ_rpt_dom"/>
</dbReference>
<evidence type="ECO:0000256" key="4">
    <source>
        <dbReference type="ARBA" id="ARBA00022840"/>
    </source>
</evidence>
<dbReference type="InterPro" id="IPR015943">
    <property type="entry name" value="WD40/YVTN_repeat-like_dom_sf"/>
</dbReference>
<dbReference type="PROSITE" id="PS50011">
    <property type="entry name" value="PROTEIN_KINASE_DOM"/>
    <property type="match status" value="1"/>
</dbReference>
<dbReference type="EMBL" id="JAELVF020000001">
    <property type="protein sequence ID" value="MBU7599415.1"/>
    <property type="molecule type" value="Genomic_DNA"/>
</dbReference>
<dbReference type="PANTHER" id="PTHR43289">
    <property type="entry name" value="MITOGEN-ACTIVATED PROTEIN KINASE KINASE KINASE 20-RELATED"/>
    <property type="match status" value="1"/>
</dbReference>
<sequence>MKQLGDADPRRIGPYTLLGRLGAGGMGAVYLGRSAGGRTVAVKVVRLELAEDGAFRDRFRHEVVAARRVSGGFTAAVVDADVEAAVPWMATTFVPGVALDKAVRERGPLPERTLWTLTAGVAEALVSVHEAGLIHRDLKPANVLLALDGPHVIDFGIARAVDGTALTSTGAVIGSAPYMSPEQAVGSPLTEASDVFSLASTIAHAARGDSLFGDGAAAAVLFRIVHTEPDLARLPAGLRELLASCLTQDPAARPRPREICDAVERAGAPLTSASWLPDEVAGDVVALRSVMTALPAPEPDAATDPPTVLLGRPSKETGPSPVADRRGPSRRLLLLGAAGGALATGGLGAWFALGDDGSHGSGKSGAGREIRRPAADGVREATLAWKVKSAEPCPQVLCAKDLVLGVSLRQVLALDGDGKEKWSVNPADPQTTFALSGTMPKTVAALDGDRLYVGGMSVTLAGAGPAVTAVDLTEAESLWTTKIDREHTSGVHALAGVRDGKVYTVGFGDGRKGGSAFSGAHVWCLNTADRKTAWFHGEKDHVLWSALPSGSGTVVLAGTERTAALDARGEVDWSEKARSHSVFAFGPHFVHSTTDGRTTLRDTAGKKLWSTTGLVASARGDGMATGEKETVLYVLRADDDGGATVRALDRDSGKASWQAPLPAVRKDGKLGSARLLHSDGNLYSMDGDGVVWAFDSADGKPRWKYSGFRGTDPLKLVWHAAHGRLALCDPTATTIAVLHANGA</sequence>
<evidence type="ECO:0000256" key="6">
    <source>
        <dbReference type="SAM" id="MobiDB-lite"/>
    </source>
</evidence>
<keyword evidence="7" id="KW-1133">Transmembrane helix</keyword>
<feature type="domain" description="Protein kinase" evidence="8">
    <location>
        <begin position="15"/>
        <end position="276"/>
    </location>
</feature>
<keyword evidence="7" id="KW-0472">Membrane</keyword>
<dbReference type="Proteomes" id="UP000694501">
    <property type="component" value="Unassembled WGS sequence"/>
</dbReference>
<dbReference type="Gene3D" id="3.30.200.20">
    <property type="entry name" value="Phosphorylase Kinase, domain 1"/>
    <property type="match status" value="1"/>
</dbReference>
<dbReference type="CDD" id="cd14014">
    <property type="entry name" value="STKc_PknB_like"/>
    <property type="match status" value="1"/>
</dbReference>
<feature type="compositionally biased region" description="Low complexity" evidence="6">
    <location>
        <begin position="296"/>
        <end position="307"/>
    </location>
</feature>
<dbReference type="AlphaFoldDB" id="A0A949JIS8"/>
<accession>A0A949JIS8</accession>
<dbReference type="GO" id="GO:0005524">
    <property type="term" value="F:ATP binding"/>
    <property type="evidence" value="ECO:0007669"/>
    <property type="project" value="UniProtKB-UniRule"/>
</dbReference>
<dbReference type="GO" id="GO:0004674">
    <property type="term" value="F:protein serine/threonine kinase activity"/>
    <property type="evidence" value="ECO:0007669"/>
    <property type="project" value="TreeGrafter"/>
</dbReference>
<keyword evidence="3 9" id="KW-0418">Kinase</keyword>
<keyword evidence="10" id="KW-1185">Reference proteome</keyword>
<reference evidence="9" key="1">
    <citation type="submission" date="2021-06" db="EMBL/GenBank/DDBJ databases">
        <title>Sequencing of actinobacteria type strains.</title>
        <authorList>
            <person name="Nguyen G.-S."/>
            <person name="Wentzel A."/>
        </authorList>
    </citation>
    <scope>NUCLEOTIDE SEQUENCE</scope>
    <source>
        <strain evidence="9">P38-E01</strain>
    </source>
</reference>
<feature type="region of interest" description="Disordered" evidence="6">
    <location>
        <begin position="296"/>
        <end position="328"/>
    </location>
</feature>
<evidence type="ECO:0000256" key="7">
    <source>
        <dbReference type="SAM" id="Phobius"/>
    </source>
</evidence>
<comment type="caution">
    <text evidence="9">The sequence shown here is derived from an EMBL/GenBank/DDBJ whole genome shotgun (WGS) entry which is preliminary data.</text>
</comment>
<gene>
    <name evidence="9" type="ORF">JGS22_017775</name>
</gene>
<dbReference type="SMART" id="SM00564">
    <property type="entry name" value="PQQ"/>
    <property type="match status" value="3"/>
</dbReference>
<dbReference type="Gene3D" id="1.10.510.10">
    <property type="entry name" value="Transferase(Phosphotransferase) domain 1"/>
    <property type="match status" value="1"/>
</dbReference>
<keyword evidence="1" id="KW-0808">Transferase</keyword>
<name>A0A949JIS8_9ACTN</name>
<dbReference type="InterPro" id="IPR017441">
    <property type="entry name" value="Protein_kinase_ATP_BS"/>
</dbReference>
<feature type="transmembrane region" description="Helical" evidence="7">
    <location>
        <begin position="332"/>
        <end position="353"/>
    </location>
</feature>
<evidence type="ECO:0000256" key="1">
    <source>
        <dbReference type="ARBA" id="ARBA00022679"/>
    </source>
</evidence>
<dbReference type="Gene3D" id="2.130.10.10">
    <property type="entry name" value="YVTN repeat-like/Quinoprotein amine dehydrogenase"/>
    <property type="match status" value="1"/>
</dbReference>
<dbReference type="PANTHER" id="PTHR43289:SF34">
    <property type="entry name" value="SERINE_THREONINE-PROTEIN KINASE YBDM-RELATED"/>
    <property type="match status" value="1"/>
</dbReference>
<dbReference type="PROSITE" id="PS00108">
    <property type="entry name" value="PROTEIN_KINASE_ST"/>
    <property type="match status" value="1"/>
</dbReference>
<dbReference type="Pfam" id="PF00069">
    <property type="entry name" value="Pkinase"/>
    <property type="match status" value="1"/>
</dbReference>
<evidence type="ECO:0000256" key="5">
    <source>
        <dbReference type="PROSITE-ProRule" id="PRU10141"/>
    </source>
</evidence>
<organism evidence="9 10">
    <name type="scientific">Streptomyces tardus</name>
    <dbReference type="NCBI Taxonomy" id="2780544"/>
    <lineage>
        <taxon>Bacteria</taxon>
        <taxon>Bacillati</taxon>
        <taxon>Actinomycetota</taxon>
        <taxon>Actinomycetes</taxon>
        <taxon>Kitasatosporales</taxon>
        <taxon>Streptomycetaceae</taxon>
        <taxon>Streptomyces</taxon>
    </lineage>
</organism>
<dbReference type="InterPro" id="IPR008271">
    <property type="entry name" value="Ser/Thr_kinase_AS"/>
</dbReference>